<dbReference type="Gene3D" id="3.40.50.620">
    <property type="entry name" value="HUPs"/>
    <property type="match status" value="1"/>
</dbReference>
<protein>
    <submittedName>
        <fullName evidence="3">Universal stress protein UspA</fullName>
    </submittedName>
</protein>
<evidence type="ECO:0000256" key="1">
    <source>
        <dbReference type="ARBA" id="ARBA00008791"/>
    </source>
</evidence>
<evidence type="ECO:0000313" key="3">
    <source>
        <dbReference type="EMBL" id="EXX84671.1"/>
    </source>
</evidence>
<dbReference type="PANTHER" id="PTHR46268">
    <property type="entry name" value="STRESS RESPONSE PROTEIN NHAX"/>
    <property type="match status" value="1"/>
</dbReference>
<dbReference type="PANTHER" id="PTHR46268:SF6">
    <property type="entry name" value="UNIVERSAL STRESS PROTEIN UP12"/>
    <property type="match status" value="1"/>
</dbReference>
<keyword evidence="4" id="KW-1185">Reference proteome</keyword>
<evidence type="ECO:0000259" key="2">
    <source>
        <dbReference type="Pfam" id="PF00582"/>
    </source>
</evidence>
<accession>A0A9W5W601</accession>
<dbReference type="CDD" id="cd23659">
    <property type="entry name" value="USP_At3g01520-like"/>
    <property type="match status" value="1"/>
</dbReference>
<dbReference type="InterPro" id="IPR014729">
    <property type="entry name" value="Rossmann-like_a/b/a_fold"/>
</dbReference>
<dbReference type="PRINTS" id="PR01438">
    <property type="entry name" value="UNVRSLSTRESS"/>
</dbReference>
<reference evidence="3 4" key="1">
    <citation type="submission" date="2014-02" db="EMBL/GenBank/DDBJ databases">
        <title>Genome sequence of Paenibacillus darwinianus reveals adaptive mechanisms for survival in Antarctic soils.</title>
        <authorList>
            <person name="Dsouza M."/>
            <person name="Taylor M.W."/>
            <person name="Turner S.J."/>
            <person name="Aislabie J."/>
        </authorList>
    </citation>
    <scope>NUCLEOTIDE SEQUENCE [LARGE SCALE GENOMIC DNA]</scope>
    <source>
        <strain evidence="3 4">CE1</strain>
    </source>
</reference>
<dbReference type="InterPro" id="IPR006016">
    <property type="entry name" value="UspA"/>
</dbReference>
<dbReference type="RefSeq" id="WP_036586237.1">
    <property type="nucleotide sequence ID" value="NZ_KK082216.1"/>
</dbReference>
<evidence type="ECO:0000313" key="4">
    <source>
        <dbReference type="Proteomes" id="UP000053750"/>
    </source>
</evidence>
<dbReference type="Pfam" id="PF00582">
    <property type="entry name" value="Usp"/>
    <property type="match status" value="1"/>
</dbReference>
<dbReference type="SUPFAM" id="SSF52402">
    <property type="entry name" value="Adenine nucleotide alpha hydrolases-like"/>
    <property type="match status" value="1"/>
</dbReference>
<comment type="similarity">
    <text evidence="1">Belongs to the universal stress protein A family.</text>
</comment>
<dbReference type="OrthoDB" id="9777884at2"/>
<dbReference type="AlphaFoldDB" id="A0A9W5W601"/>
<dbReference type="InterPro" id="IPR006015">
    <property type="entry name" value="Universal_stress_UspA"/>
</dbReference>
<organism evidence="3 4">
    <name type="scientific">Paenibacillus darwinianus</name>
    <dbReference type="NCBI Taxonomy" id="1380763"/>
    <lineage>
        <taxon>Bacteria</taxon>
        <taxon>Bacillati</taxon>
        <taxon>Bacillota</taxon>
        <taxon>Bacilli</taxon>
        <taxon>Bacillales</taxon>
        <taxon>Paenibacillaceae</taxon>
        <taxon>Paenibacillus</taxon>
    </lineage>
</organism>
<proteinExistence type="inferred from homology"/>
<dbReference type="EMBL" id="JFHU01000271">
    <property type="protein sequence ID" value="EXX84671.1"/>
    <property type="molecule type" value="Genomic_DNA"/>
</dbReference>
<name>A0A9W5W601_9BACL</name>
<sequence length="144" mass="15225">MLFRHILVAYDGSKQAVKALEKAVGLVEACGGGTKLTVVHILNLAPIMTGDMLFAPTAAMETLAVERAEAVVAEAKLKTAPVVRATVEMHLGTPAKMVLSLAEEHGCDLIVLGSRGLGKLREFVLGSVSQHVVQYAKIPVLVVK</sequence>
<feature type="domain" description="UspA" evidence="2">
    <location>
        <begin position="3"/>
        <end position="144"/>
    </location>
</feature>
<dbReference type="Proteomes" id="UP000053750">
    <property type="component" value="Unassembled WGS sequence"/>
</dbReference>
<comment type="caution">
    <text evidence="3">The sequence shown here is derived from an EMBL/GenBank/DDBJ whole genome shotgun (WGS) entry which is preliminary data.</text>
</comment>
<gene>
    <name evidence="3" type="ORF">BG53_10755</name>
</gene>